<sequence length="321" mass="34957">MSEVLGSGVLVDRGPCTLARPRSSQCRGGAWSDGKSPRVRLGRLAAGVVELRGAGAFIAMVTGYPYLKLLSSLLLTIPLHLTTPSVVLSARRAPLAGGCRPCPPYLPSTLSARLGGALRLGLSPAMTFNTEYTAKASMDARPRCLSRERVLLTLTHPRSNCRTFYTEVILTLTHPRTTLGPFTPECMARESAEAQLKCSPRHLTPGIRVFSCHLWVLPIYRCSGGWAMPPFASGSNCLPDILADFFVPTSIELLALPKDFLKACNNTRVVSSCELFRLCFCLSRGSSSYYISPNTRFKIKGASSRGKGWQSCFFIVDESED</sequence>
<evidence type="ECO:0000313" key="2">
    <source>
        <dbReference type="Proteomes" id="UP000287651"/>
    </source>
</evidence>
<gene>
    <name evidence="1" type="ORF">B296_00029968</name>
</gene>
<evidence type="ECO:0000313" key="1">
    <source>
        <dbReference type="EMBL" id="RRT45463.1"/>
    </source>
</evidence>
<dbReference type="AlphaFoldDB" id="A0A426Y125"/>
<dbReference type="EMBL" id="AMZH03015818">
    <property type="protein sequence ID" value="RRT45463.1"/>
    <property type="molecule type" value="Genomic_DNA"/>
</dbReference>
<proteinExistence type="predicted"/>
<comment type="caution">
    <text evidence="1">The sequence shown here is derived from an EMBL/GenBank/DDBJ whole genome shotgun (WGS) entry which is preliminary data.</text>
</comment>
<organism evidence="1 2">
    <name type="scientific">Ensete ventricosum</name>
    <name type="common">Abyssinian banana</name>
    <name type="synonym">Musa ensete</name>
    <dbReference type="NCBI Taxonomy" id="4639"/>
    <lineage>
        <taxon>Eukaryota</taxon>
        <taxon>Viridiplantae</taxon>
        <taxon>Streptophyta</taxon>
        <taxon>Embryophyta</taxon>
        <taxon>Tracheophyta</taxon>
        <taxon>Spermatophyta</taxon>
        <taxon>Magnoliopsida</taxon>
        <taxon>Liliopsida</taxon>
        <taxon>Zingiberales</taxon>
        <taxon>Musaceae</taxon>
        <taxon>Ensete</taxon>
    </lineage>
</organism>
<reference evidence="1 2" key="1">
    <citation type="journal article" date="2014" name="Agronomy (Basel)">
        <title>A Draft Genome Sequence for Ensete ventricosum, the Drought-Tolerant Tree Against Hunger.</title>
        <authorList>
            <person name="Harrison J."/>
            <person name="Moore K.A."/>
            <person name="Paszkiewicz K."/>
            <person name="Jones T."/>
            <person name="Grant M."/>
            <person name="Ambacheew D."/>
            <person name="Muzemil S."/>
            <person name="Studholme D.J."/>
        </authorList>
    </citation>
    <scope>NUCLEOTIDE SEQUENCE [LARGE SCALE GENOMIC DNA]</scope>
</reference>
<dbReference type="Proteomes" id="UP000287651">
    <property type="component" value="Unassembled WGS sequence"/>
</dbReference>
<protein>
    <submittedName>
        <fullName evidence="1">Uncharacterized protein</fullName>
    </submittedName>
</protein>
<accession>A0A426Y125</accession>
<name>A0A426Y125_ENSVE</name>